<evidence type="ECO:0000313" key="2">
    <source>
        <dbReference type="EMBL" id="ALU11939.1"/>
    </source>
</evidence>
<feature type="domain" description="Metallo-beta-lactamase" evidence="1">
    <location>
        <begin position="22"/>
        <end position="75"/>
    </location>
</feature>
<dbReference type="PANTHER" id="PTHR13754:SF13">
    <property type="entry name" value="METALLO-BETA-LACTAMASE SUPERFAMILY PROTEIN (AFU_ORTHOLOGUE AFUA_3G07630)"/>
    <property type="match status" value="1"/>
</dbReference>
<accession>A0A0U3EBV1</accession>
<name>A0A0U3EBV1_9CREN</name>
<dbReference type="Gene3D" id="3.60.15.10">
    <property type="entry name" value="Ribonuclease Z/Hydroxyacylglutathione hydrolase-like"/>
    <property type="match status" value="2"/>
</dbReference>
<dbReference type="STRING" id="940295.EYM_06415"/>
<dbReference type="GO" id="GO:0016740">
    <property type="term" value="F:transferase activity"/>
    <property type="evidence" value="ECO:0007669"/>
    <property type="project" value="TreeGrafter"/>
</dbReference>
<evidence type="ECO:0000313" key="3">
    <source>
        <dbReference type="Proteomes" id="UP000060778"/>
    </source>
</evidence>
<reference evidence="2 3" key="1">
    <citation type="submission" date="2013-11" db="EMBL/GenBank/DDBJ databases">
        <title>Comparative genomics of Ignicoccus.</title>
        <authorList>
            <person name="Podar M."/>
        </authorList>
    </citation>
    <scope>NUCLEOTIDE SEQUENCE [LARGE SCALE GENOMIC DNA]</scope>
    <source>
        <strain evidence="2 3">DSM 13165</strain>
    </source>
</reference>
<protein>
    <submittedName>
        <fullName evidence="2">Beta-lactamase</fullName>
    </submittedName>
</protein>
<organism evidence="2 3">
    <name type="scientific">Ignicoccus islandicus DSM 13165</name>
    <dbReference type="NCBI Taxonomy" id="940295"/>
    <lineage>
        <taxon>Archaea</taxon>
        <taxon>Thermoproteota</taxon>
        <taxon>Thermoprotei</taxon>
        <taxon>Desulfurococcales</taxon>
        <taxon>Desulfurococcaceae</taxon>
        <taxon>Ignicoccus</taxon>
    </lineage>
</organism>
<dbReference type="RefSeq" id="WP_075050185.1">
    <property type="nucleotide sequence ID" value="NZ_CP006867.1"/>
</dbReference>
<dbReference type="InterPro" id="IPR036866">
    <property type="entry name" value="RibonucZ/Hydroxyglut_hydro"/>
</dbReference>
<gene>
    <name evidence="2" type="ORF">EYM_06415</name>
</gene>
<dbReference type="InterPro" id="IPR052926">
    <property type="entry name" value="Metallo-beta-lactamase_dom"/>
</dbReference>
<dbReference type="Proteomes" id="UP000060778">
    <property type="component" value="Chromosome"/>
</dbReference>
<dbReference type="InterPro" id="IPR041712">
    <property type="entry name" value="DHPS-like_MBL-fold"/>
</dbReference>
<dbReference type="GeneID" id="30680659"/>
<dbReference type="EMBL" id="CP006867">
    <property type="protein sequence ID" value="ALU11939.1"/>
    <property type="molecule type" value="Genomic_DNA"/>
</dbReference>
<dbReference type="AlphaFoldDB" id="A0A0U3EBV1"/>
<dbReference type="CDD" id="cd07713">
    <property type="entry name" value="DHPS-like_MBL-fold"/>
    <property type="match status" value="1"/>
</dbReference>
<dbReference type="PANTHER" id="PTHR13754">
    <property type="entry name" value="METALLO-BETA-LACTAMASE SUPERFAMILY PROTEIN"/>
    <property type="match status" value="1"/>
</dbReference>
<sequence length="216" mass="23810">MATLTVLVDNEAEKPLKEAWGLSILVEIGNLKVLWDTGPDPKVLKYNASVLGKDLTVDYLVLSHRHWDHVGGISVVNYGKAIVPSDPLFPEVPRSEVNDKVTKLAPNVIITRPLKDFDIWEQGLVVIGEKRSALLVGCSHPGVTNIYKSVIEDIGMRPEVVIGGFHLYGLPRKEVERTLAKLKELGAKEIHPIHCSGNYAKQLAKVRTKAGSVLRL</sequence>
<proteinExistence type="predicted"/>
<dbReference type="KEGG" id="iis:EYM_06415"/>
<keyword evidence="3" id="KW-1185">Reference proteome</keyword>
<dbReference type="InterPro" id="IPR001279">
    <property type="entry name" value="Metallo-B-lactamas"/>
</dbReference>
<dbReference type="Pfam" id="PF00753">
    <property type="entry name" value="Lactamase_B"/>
    <property type="match status" value="1"/>
</dbReference>
<evidence type="ECO:0000259" key="1">
    <source>
        <dbReference type="Pfam" id="PF00753"/>
    </source>
</evidence>
<dbReference type="OrthoDB" id="7773at2157"/>
<dbReference type="SUPFAM" id="SSF56281">
    <property type="entry name" value="Metallo-hydrolase/oxidoreductase"/>
    <property type="match status" value="1"/>
</dbReference>